<evidence type="ECO:0000259" key="7">
    <source>
        <dbReference type="Pfam" id="PF08281"/>
    </source>
</evidence>
<dbReference type="Gene3D" id="1.10.1740.10">
    <property type="match status" value="1"/>
</dbReference>
<keyword evidence="2" id="KW-0805">Transcription regulation</keyword>
<dbReference type="SUPFAM" id="SSF88946">
    <property type="entry name" value="Sigma2 domain of RNA polymerase sigma factors"/>
    <property type="match status" value="1"/>
</dbReference>
<evidence type="ECO:0000256" key="5">
    <source>
        <dbReference type="SAM" id="MobiDB-lite"/>
    </source>
</evidence>
<dbReference type="AlphaFoldDB" id="A0A7V8SWT2"/>
<feature type="region of interest" description="Disordered" evidence="5">
    <location>
        <begin position="138"/>
        <end position="160"/>
    </location>
</feature>
<dbReference type="Pfam" id="PF08281">
    <property type="entry name" value="Sigma70_r4_2"/>
    <property type="match status" value="1"/>
</dbReference>
<accession>A0A7V8SWT2</accession>
<comment type="caution">
    <text evidence="8">The sequence shown here is derived from an EMBL/GenBank/DDBJ whole genome shotgun (WGS) entry which is preliminary data.</text>
</comment>
<sequence>MGTIGLALPWKTRITSSLREPAAAGRWETRVGPSEHLIGGPAQAGAELASEDAALAAACRAGDLRAYERLYMLHGARMKNLARNVLGSTVDAEDAVQETFLKVQRSIASFRGQSSFVTWTYRILINTCYDARRSRLRKKEVTTDNDAEETPRMEPRAPGAHPSLRMALERALERLTRHQRDVFLLYEVEGFRHAEIAGMLEISEAASKNTLFQAKKSLREMLEPPRSSARELR</sequence>
<reference evidence="8" key="1">
    <citation type="submission" date="2020-06" db="EMBL/GenBank/DDBJ databases">
        <title>Legume-microbial interactions unlock mineral nutrients during tropical forest succession.</title>
        <authorList>
            <person name="Epihov D.Z."/>
        </authorList>
    </citation>
    <scope>NUCLEOTIDE SEQUENCE [LARGE SCALE GENOMIC DNA]</scope>
    <source>
        <strain evidence="8">Pan2503</strain>
    </source>
</reference>
<dbReference type="GO" id="GO:0016987">
    <property type="term" value="F:sigma factor activity"/>
    <property type="evidence" value="ECO:0007669"/>
    <property type="project" value="UniProtKB-KW"/>
</dbReference>
<dbReference type="CDD" id="cd06171">
    <property type="entry name" value="Sigma70_r4"/>
    <property type="match status" value="1"/>
</dbReference>
<dbReference type="PANTHER" id="PTHR43133">
    <property type="entry name" value="RNA POLYMERASE ECF-TYPE SIGMA FACTO"/>
    <property type="match status" value="1"/>
</dbReference>
<dbReference type="InterPro" id="IPR013249">
    <property type="entry name" value="RNA_pol_sigma70_r4_t2"/>
</dbReference>
<dbReference type="GO" id="GO:0006352">
    <property type="term" value="P:DNA-templated transcription initiation"/>
    <property type="evidence" value="ECO:0007669"/>
    <property type="project" value="InterPro"/>
</dbReference>
<evidence type="ECO:0000256" key="3">
    <source>
        <dbReference type="ARBA" id="ARBA00023082"/>
    </source>
</evidence>
<evidence type="ECO:0000256" key="2">
    <source>
        <dbReference type="ARBA" id="ARBA00023015"/>
    </source>
</evidence>
<feature type="domain" description="RNA polymerase sigma-70 region 2" evidence="6">
    <location>
        <begin position="70"/>
        <end position="135"/>
    </location>
</feature>
<dbReference type="Gene3D" id="1.10.10.10">
    <property type="entry name" value="Winged helix-like DNA-binding domain superfamily/Winged helix DNA-binding domain"/>
    <property type="match status" value="1"/>
</dbReference>
<dbReference type="EMBL" id="JACDQQ010000939">
    <property type="protein sequence ID" value="MBA0085274.1"/>
    <property type="molecule type" value="Genomic_DNA"/>
</dbReference>
<dbReference type="InterPro" id="IPR036388">
    <property type="entry name" value="WH-like_DNA-bd_sf"/>
</dbReference>
<keyword evidence="9" id="KW-1185">Reference proteome</keyword>
<dbReference type="InterPro" id="IPR013325">
    <property type="entry name" value="RNA_pol_sigma_r2"/>
</dbReference>
<evidence type="ECO:0000313" key="8">
    <source>
        <dbReference type="EMBL" id="MBA0085274.1"/>
    </source>
</evidence>
<dbReference type="PANTHER" id="PTHR43133:SF46">
    <property type="entry name" value="RNA POLYMERASE SIGMA-70 FACTOR ECF SUBFAMILY"/>
    <property type="match status" value="1"/>
</dbReference>
<organism evidence="8 9">
    <name type="scientific">Candidatus Acidiferrum panamense</name>
    <dbReference type="NCBI Taxonomy" id="2741543"/>
    <lineage>
        <taxon>Bacteria</taxon>
        <taxon>Pseudomonadati</taxon>
        <taxon>Acidobacteriota</taxon>
        <taxon>Terriglobia</taxon>
        <taxon>Candidatus Acidiferrales</taxon>
        <taxon>Candidatus Acidiferrum</taxon>
    </lineage>
</organism>
<dbReference type="Proteomes" id="UP000567293">
    <property type="component" value="Unassembled WGS sequence"/>
</dbReference>
<comment type="similarity">
    <text evidence="1">Belongs to the sigma-70 factor family. ECF subfamily.</text>
</comment>
<dbReference type="InterPro" id="IPR014284">
    <property type="entry name" value="RNA_pol_sigma-70_dom"/>
</dbReference>
<evidence type="ECO:0000259" key="6">
    <source>
        <dbReference type="Pfam" id="PF04542"/>
    </source>
</evidence>
<dbReference type="InterPro" id="IPR039425">
    <property type="entry name" value="RNA_pol_sigma-70-like"/>
</dbReference>
<dbReference type="GO" id="GO:0003677">
    <property type="term" value="F:DNA binding"/>
    <property type="evidence" value="ECO:0007669"/>
    <property type="project" value="InterPro"/>
</dbReference>
<keyword evidence="3" id="KW-0731">Sigma factor</keyword>
<evidence type="ECO:0000313" key="9">
    <source>
        <dbReference type="Proteomes" id="UP000567293"/>
    </source>
</evidence>
<feature type="domain" description="RNA polymerase sigma factor 70 region 4 type 2" evidence="7">
    <location>
        <begin position="165"/>
        <end position="218"/>
    </location>
</feature>
<dbReference type="InterPro" id="IPR013324">
    <property type="entry name" value="RNA_pol_sigma_r3/r4-like"/>
</dbReference>
<proteinExistence type="inferred from homology"/>
<dbReference type="InterPro" id="IPR007627">
    <property type="entry name" value="RNA_pol_sigma70_r2"/>
</dbReference>
<dbReference type="SUPFAM" id="SSF88659">
    <property type="entry name" value="Sigma3 and sigma4 domains of RNA polymerase sigma factors"/>
    <property type="match status" value="1"/>
</dbReference>
<gene>
    <name evidence="8" type="ORF">HRJ53_09770</name>
</gene>
<dbReference type="Pfam" id="PF04542">
    <property type="entry name" value="Sigma70_r2"/>
    <property type="match status" value="1"/>
</dbReference>
<evidence type="ECO:0000256" key="1">
    <source>
        <dbReference type="ARBA" id="ARBA00010641"/>
    </source>
</evidence>
<name>A0A7V8SWT2_9BACT</name>
<protein>
    <submittedName>
        <fullName evidence="8">RNA polymerase sigma factor</fullName>
    </submittedName>
</protein>
<keyword evidence="4" id="KW-0804">Transcription</keyword>
<dbReference type="NCBIfam" id="TIGR02937">
    <property type="entry name" value="sigma70-ECF"/>
    <property type="match status" value="1"/>
</dbReference>
<evidence type="ECO:0000256" key="4">
    <source>
        <dbReference type="ARBA" id="ARBA00023163"/>
    </source>
</evidence>